<dbReference type="SUPFAM" id="SSF52540">
    <property type="entry name" value="P-loop containing nucleoside triphosphate hydrolases"/>
    <property type="match status" value="1"/>
</dbReference>
<dbReference type="InterPro" id="IPR051120">
    <property type="entry name" value="ABC_AA/LPS_Transport"/>
</dbReference>
<evidence type="ECO:0000256" key="14">
    <source>
        <dbReference type="ARBA" id="ARBA00026081"/>
    </source>
</evidence>
<protein>
    <recommendedName>
        <fullName evidence="4">Lipopolysaccharide export system ATP-binding protein LptB</fullName>
    </recommendedName>
</protein>
<sequence>MKATLAGEHLAKTYGARQVVRDVNIEITQGEIVGLLGPNGAGKTTSFYMLTGIIKATQGRILYNGEDITSWALYKRARVGISYLPQESSVFKSLTVKENIQIVMEYTKLSQKAREEKIYSLLDEFGLTRLEKSLASYLSGGERRRLEIARCLVHDPLFVLLDEPFAGIDPLAVGDIQDLIKRLKNRGIGVLISDHNVRETLSICDRASIMYDGILLLSGTPEEIVNNEKAREIYLGENFYMQ</sequence>
<dbReference type="Gene3D" id="3.40.50.300">
    <property type="entry name" value="P-loop containing nucleotide triphosphate hydrolases"/>
    <property type="match status" value="1"/>
</dbReference>
<evidence type="ECO:0000256" key="10">
    <source>
        <dbReference type="ARBA" id="ARBA00022840"/>
    </source>
</evidence>
<organism evidence="16 17">
    <name type="scientific">Taurinivorans muris</name>
    <dbReference type="NCBI Taxonomy" id="2787751"/>
    <lineage>
        <taxon>Bacteria</taxon>
        <taxon>Pseudomonadati</taxon>
        <taxon>Thermodesulfobacteriota</taxon>
        <taxon>Desulfovibrionia</taxon>
        <taxon>Desulfovibrionales</taxon>
        <taxon>Desulfovibrionaceae</taxon>
        <taxon>Taurinivorans</taxon>
    </lineage>
</organism>
<keyword evidence="10 16" id="KW-0067">ATP-binding</keyword>
<comment type="subunit">
    <text evidence="14">Component of the lipopolysaccharide transport and assembly complex. The LptBFG transporter is composed of two ATP-binding proteins (LptB) and two transmembrane proteins (LptF and LptG).</text>
</comment>
<accession>A0ABY5XZP5</accession>
<dbReference type="PROSITE" id="PS00211">
    <property type="entry name" value="ABC_TRANSPORTER_1"/>
    <property type="match status" value="1"/>
</dbReference>
<name>A0ABY5XZP5_9BACT</name>
<keyword evidence="17" id="KW-1185">Reference proteome</keyword>
<dbReference type="PANTHER" id="PTHR45772:SF10">
    <property type="entry name" value="LIPOPOLYSACCHARIDE EXPORT SYSTEM ATP-BINDING PROTEIN LPTB"/>
    <property type="match status" value="1"/>
</dbReference>
<dbReference type="InterPro" id="IPR030921">
    <property type="entry name" value="LPS_export_LptB"/>
</dbReference>
<evidence type="ECO:0000256" key="4">
    <source>
        <dbReference type="ARBA" id="ARBA00017803"/>
    </source>
</evidence>
<gene>
    <name evidence="16" type="primary">lptB</name>
    <name evidence="16" type="ORF">JBF11_07935</name>
</gene>
<comment type="similarity">
    <text evidence="3">Belongs to the ABC transporter superfamily. Outer membrane lipopolysaccharide export (TC 1.B.42) family.</text>
</comment>
<evidence type="ECO:0000256" key="5">
    <source>
        <dbReference type="ARBA" id="ARBA00022448"/>
    </source>
</evidence>
<feature type="domain" description="ABC transporter" evidence="15">
    <location>
        <begin position="5"/>
        <end position="237"/>
    </location>
</feature>
<evidence type="ECO:0000256" key="7">
    <source>
        <dbReference type="ARBA" id="ARBA00022490"/>
    </source>
</evidence>
<evidence type="ECO:0000256" key="9">
    <source>
        <dbReference type="ARBA" id="ARBA00022741"/>
    </source>
</evidence>
<evidence type="ECO:0000313" key="17">
    <source>
        <dbReference type="Proteomes" id="UP001058120"/>
    </source>
</evidence>
<comment type="subcellular location">
    <subcellularLocation>
        <location evidence="2">Cell inner membrane</location>
        <topology evidence="2">Peripheral membrane protein</topology>
        <orientation evidence="2">Cytoplasmic side</orientation>
    </subcellularLocation>
    <subcellularLocation>
        <location evidence="1">Cytoplasm</location>
    </subcellularLocation>
</comment>
<proteinExistence type="inferred from homology"/>
<dbReference type="GO" id="GO:0005524">
    <property type="term" value="F:ATP binding"/>
    <property type="evidence" value="ECO:0007669"/>
    <property type="project" value="UniProtKB-KW"/>
</dbReference>
<evidence type="ECO:0000259" key="15">
    <source>
        <dbReference type="PROSITE" id="PS50893"/>
    </source>
</evidence>
<evidence type="ECO:0000256" key="6">
    <source>
        <dbReference type="ARBA" id="ARBA00022475"/>
    </source>
</evidence>
<dbReference type="InterPro" id="IPR003593">
    <property type="entry name" value="AAA+_ATPase"/>
</dbReference>
<dbReference type="EMBL" id="CP065938">
    <property type="protein sequence ID" value="UWX05374.1"/>
    <property type="molecule type" value="Genomic_DNA"/>
</dbReference>
<reference evidence="16" key="1">
    <citation type="submission" date="2020-12" db="EMBL/GenBank/DDBJ databases">
        <title>Taurinivorans muris gen. nov., sp. nov., fundamental and realized metabolic niche of a ubiquitous sulfidogenic bacterium in the murine intestine.</title>
        <authorList>
            <person name="Ye H."/>
            <person name="Hanson B.T."/>
            <person name="Loy A."/>
        </authorList>
    </citation>
    <scope>NUCLEOTIDE SEQUENCE</scope>
    <source>
        <strain evidence="16">LT0009</strain>
    </source>
</reference>
<dbReference type="Proteomes" id="UP001058120">
    <property type="component" value="Chromosome"/>
</dbReference>
<dbReference type="Pfam" id="PF00005">
    <property type="entry name" value="ABC_tran"/>
    <property type="match status" value="1"/>
</dbReference>
<dbReference type="SMART" id="SM00382">
    <property type="entry name" value="AAA"/>
    <property type="match status" value="1"/>
</dbReference>
<dbReference type="InterPro" id="IPR003439">
    <property type="entry name" value="ABC_transporter-like_ATP-bd"/>
</dbReference>
<keyword evidence="6" id="KW-1003">Cell membrane</keyword>
<evidence type="ECO:0000256" key="1">
    <source>
        <dbReference type="ARBA" id="ARBA00004496"/>
    </source>
</evidence>
<evidence type="ECO:0000313" key="16">
    <source>
        <dbReference type="EMBL" id="UWX05374.1"/>
    </source>
</evidence>
<keyword evidence="8" id="KW-0997">Cell inner membrane</keyword>
<dbReference type="NCBIfam" id="TIGR04406">
    <property type="entry name" value="LPS_export_lptB"/>
    <property type="match status" value="1"/>
</dbReference>
<evidence type="ECO:0000256" key="13">
    <source>
        <dbReference type="ARBA" id="ARBA00024818"/>
    </source>
</evidence>
<comment type="function">
    <text evidence="13">Part of the ABC transporter complex LptBFG involved in the translocation of lipopolysaccharide (LPS) from the inner membrane to the outer membrane. Probably responsible for energy coupling to the transport system.</text>
</comment>
<evidence type="ECO:0000256" key="3">
    <source>
        <dbReference type="ARBA" id="ARBA00010865"/>
    </source>
</evidence>
<evidence type="ECO:0000256" key="8">
    <source>
        <dbReference type="ARBA" id="ARBA00022519"/>
    </source>
</evidence>
<dbReference type="RefSeq" id="WP_334314950.1">
    <property type="nucleotide sequence ID" value="NZ_CP065938.1"/>
</dbReference>
<evidence type="ECO:0000256" key="12">
    <source>
        <dbReference type="ARBA" id="ARBA00023136"/>
    </source>
</evidence>
<dbReference type="Pfam" id="PF12399">
    <property type="entry name" value="BCA_ABC_TP_C"/>
    <property type="match status" value="1"/>
</dbReference>
<keyword evidence="11" id="KW-1278">Translocase</keyword>
<dbReference type="InterPro" id="IPR032823">
    <property type="entry name" value="BCA_ABC_TP_C"/>
</dbReference>
<keyword evidence="12" id="KW-0472">Membrane</keyword>
<evidence type="ECO:0000256" key="11">
    <source>
        <dbReference type="ARBA" id="ARBA00022967"/>
    </source>
</evidence>
<dbReference type="PANTHER" id="PTHR45772">
    <property type="entry name" value="CONSERVED COMPONENT OF ABC TRANSPORTER FOR NATURAL AMINO ACIDS-RELATED"/>
    <property type="match status" value="1"/>
</dbReference>
<dbReference type="PROSITE" id="PS50893">
    <property type="entry name" value="ABC_TRANSPORTER_2"/>
    <property type="match status" value="1"/>
</dbReference>
<keyword evidence="9" id="KW-0547">Nucleotide-binding</keyword>
<dbReference type="CDD" id="cd03218">
    <property type="entry name" value="ABC_YhbG"/>
    <property type="match status" value="1"/>
</dbReference>
<keyword evidence="7" id="KW-0963">Cytoplasm</keyword>
<dbReference type="InterPro" id="IPR017871">
    <property type="entry name" value="ABC_transporter-like_CS"/>
</dbReference>
<evidence type="ECO:0000256" key="2">
    <source>
        <dbReference type="ARBA" id="ARBA00004515"/>
    </source>
</evidence>
<dbReference type="InterPro" id="IPR027417">
    <property type="entry name" value="P-loop_NTPase"/>
</dbReference>
<keyword evidence="5" id="KW-0813">Transport</keyword>